<dbReference type="SMART" id="SM00225">
    <property type="entry name" value="BTB"/>
    <property type="match status" value="1"/>
</dbReference>
<dbReference type="PANTHER" id="PTHR26379:SF382">
    <property type="entry name" value="OS10G0435900 PROTEIN"/>
    <property type="match status" value="1"/>
</dbReference>
<feature type="domain" description="BTB" evidence="2">
    <location>
        <begin position="67"/>
        <end position="129"/>
    </location>
</feature>
<proteinExistence type="predicted"/>
<dbReference type="GO" id="GO:0016567">
    <property type="term" value="P:protein ubiquitination"/>
    <property type="evidence" value="ECO:0007669"/>
    <property type="project" value="InterPro"/>
</dbReference>
<feature type="domain" description="MATH" evidence="3">
    <location>
        <begin position="1"/>
        <end position="38"/>
    </location>
</feature>
<accession>A0A1E5WFJ8</accession>
<dbReference type="SUPFAM" id="SSF54695">
    <property type="entry name" value="POZ domain"/>
    <property type="match status" value="1"/>
</dbReference>
<reference evidence="4 5" key="1">
    <citation type="submission" date="2016-09" db="EMBL/GenBank/DDBJ databases">
        <title>The draft genome of Dichanthelium oligosanthes: A C3 panicoid grass species.</title>
        <authorList>
            <person name="Studer A.J."/>
            <person name="Schnable J.C."/>
            <person name="Brutnell T.P."/>
        </authorList>
    </citation>
    <scope>NUCLEOTIDE SEQUENCE [LARGE SCALE GENOMIC DNA]</scope>
    <source>
        <strain evidence="5">cv. Kellogg 1175</strain>
        <tissue evidence="4">Leaf</tissue>
    </source>
</reference>
<dbReference type="Gene3D" id="3.30.710.10">
    <property type="entry name" value="Potassium Channel Kv1.1, Chain A"/>
    <property type="match status" value="1"/>
</dbReference>
<dbReference type="PANTHER" id="PTHR26379">
    <property type="entry name" value="BTB/POZ AND MATH DOMAIN-CONTAINING PROTEIN 1"/>
    <property type="match status" value="1"/>
</dbReference>
<evidence type="ECO:0000259" key="3">
    <source>
        <dbReference type="PROSITE" id="PS50144"/>
    </source>
</evidence>
<dbReference type="OrthoDB" id="689973at2759"/>
<dbReference type="InterPro" id="IPR011333">
    <property type="entry name" value="SKP1/BTB/POZ_sf"/>
</dbReference>
<dbReference type="STRING" id="888268.A0A1E5WFJ8"/>
<dbReference type="Pfam" id="PF00651">
    <property type="entry name" value="BTB"/>
    <property type="match status" value="1"/>
</dbReference>
<evidence type="ECO:0000313" key="5">
    <source>
        <dbReference type="Proteomes" id="UP000095767"/>
    </source>
</evidence>
<gene>
    <name evidence="4" type="ORF">BAE44_0002794</name>
</gene>
<dbReference type="PROSITE" id="PS50097">
    <property type="entry name" value="BTB"/>
    <property type="match status" value="1"/>
</dbReference>
<feature type="non-terminal residue" evidence="4">
    <location>
        <position position="151"/>
    </location>
</feature>
<comment type="pathway">
    <text evidence="1">Protein modification; protein ubiquitination.</text>
</comment>
<organism evidence="4 5">
    <name type="scientific">Dichanthelium oligosanthes</name>
    <dbReference type="NCBI Taxonomy" id="888268"/>
    <lineage>
        <taxon>Eukaryota</taxon>
        <taxon>Viridiplantae</taxon>
        <taxon>Streptophyta</taxon>
        <taxon>Embryophyta</taxon>
        <taxon>Tracheophyta</taxon>
        <taxon>Spermatophyta</taxon>
        <taxon>Magnoliopsida</taxon>
        <taxon>Liliopsida</taxon>
        <taxon>Poales</taxon>
        <taxon>Poaceae</taxon>
        <taxon>PACMAD clade</taxon>
        <taxon>Panicoideae</taxon>
        <taxon>Panicodae</taxon>
        <taxon>Paniceae</taxon>
        <taxon>Dichantheliinae</taxon>
        <taxon>Dichanthelium</taxon>
    </lineage>
</organism>
<sequence>MINFSDRRAFGFDRFIEREILERSEYLKDDSFTLRVQVHVVKETPSLLVPPSNIQQHLGSLLSMEGADVEFRVGGETFVAHRLVLAARSPIFNAELYSPMKEGMVTNTIHIDDMEAQVFKAMLNFIYTDSWPEMEQEDESAMTQHLLVAAD</sequence>
<protein>
    <submittedName>
        <fullName evidence="4">BTB/POZ and MATH domain-containing protein 1</fullName>
    </submittedName>
</protein>
<evidence type="ECO:0000313" key="4">
    <source>
        <dbReference type="EMBL" id="OEL36187.1"/>
    </source>
</evidence>
<name>A0A1E5WFJ8_9POAL</name>
<dbReference type="CDD" id="cd00121">
    <property type="entry name" value="MATH"/>
    <property type="match status" value="1"/>
</dbReference>
<comment type="caution">
    <text evidence="4">The sequence shown here is derived from an EMBL/GenBank/DDBJ whole genome shotgun (WGS) entry which is preliminary data.</text>
</comment>
<dbReference type="Proteomes" id="UP000095767">
    <property type="component" value="Unassembled WGS sequence"/>
</dbReference>
<dbReference type="PROSITE" id="PS50144">
    <property type="entry name" value="MATH"/>
    <property type="match status" value="1"/>
</dbReference>
<evidence type="ECO:0000256" key="1">
    <source>
        <dbReference type="ARBA" id="ARBA00004906"/>
    </source>
</evidence>
<dbReference type="Gene3D" id="2.60.210.10">
    <property type="entry name" value="Apoptosis, Tumor Necrosis Factor Receptor Associated Protein 2, Chain A"/>
    <property type="match status" value="1"/>
</dbReference>
<dbReference type="InterPro" id="IPR000210">
    <property type="entry name" value="BTB/POZ_dom"/>
</dbReference>
<keyword evidence="5" id="KW-1185">Reference proteome</keyword>
<dbReference type="InterPro" id="IPR045005">
    <property type="entry name" value="BPM1-6"/>
</dbReference>
<dbReference type="AlphaFoldDB" id="A0A1E5WFJ8"/>
<evidence type="ECO:0000259" key="2">
    <source>
        <dbReference type="PROSITE" id="PS50097"/>
    </source>
</evidence>
<dbReference type="InterPro" id="IPR002083">
    <property type="entry name" value="MATH/TRAF_dom"/>
</dbReference>
<dbReference type="EMBL" id="LWDX02009897">
    <property type="protein sequence ID" value="OEL36187.1"/>
    <property type="molecule type" value="Genomic_DNA"/>
</dbReference>
<dbReference type="SUPFAM" id="SSF49599">
    <property type="entry name" value="TRAF domain-like"/>
    <property type="match status" value="1"/>
</dbReference>
<dbReference type="InterPro" id="IPR008974">
    <property type="entry name" value="TRAF-like"/>
</dbReference>